<dbReference type="PROSITE" id="PS50206">
    <property type="entry name" value="RHODANESE_3"/>
    <property type="match status" value="1"/>
</dbReference>
<dbReference type="SUPFAM" id="SSF52821">
    <property type="entry name" value="Rhodanese/Cell cycle control phosphatase"/>
    <property type="match status" value="1"/>
</dbReference>
<protein>
    <recommendedName>
        <fullName evidence="2">Rhodanese domain-containing protein</fullName>
    </recommendedName>
</protein>
<evidence type="ECO:0000256" key="1">
    <source>
        <dbReference type="SAM" id="SignalP"/>
    </source>
</evidence>
<evidence type="ECO:0000313" key="4">
    <source>
        <dbReference type="Proteomes" id="UP000245081"/>
    </source>
</evidence>
<dbReference type="RefSeq" id="WP_109014949.1">
    <property type="nucleotide sequence ID" value="NZ_BDOQ01000003.1"/>
</dbReference>
<accession>A0A2R5FAX5</accession>
<feature type="signal peptide" evidence="1">
    <location>
        <begin position="1"/>
        <end position="21"/>
    </location>
</feature>
<dbReference type="OrthoDB" id="30052at2"/>
<evidence type="ECO:0000313" key="3">
    <source>
        <dbReference type="EMBL" id="GBG13784.1"/>
    </source>
</evidence>
<organism evidence="3 4">
    <name type="scientific">Novimethylophilus kurashikiensis</name>
    <dbReference type="NCBI Taxonomy" id="1825523"/>
    <lineage>
        <taxon>Bacteria</taxon>
        <taxon>Pseudomonadati</taxon>
        <taxon>Pseudomonadota</taxon>
        <taxon>Betaproteobacteria</taxon>
        <taxon>Nitrosomonadales</taxon>
        <taxon>Methylophilaceae</taxon>
        <taxon>Novimethylophilus</taxon>
    </lineage>
</organism>
<dbReference type="EMBL" id="BDOQ01000003">
    <property type="protein sequence ID" value="GBG13784.1"/>
    <property type="molecule type" value="Genomic_DNA"/>
</dbReference>
<feature type="domain" description="Rhodanese" evidence="2">
    <location>
        <begin position="55"/>
        <end position="142"/>
    </location>
</feature>
<name>A0A2R5FAX5_9PROT</name>
<dbReference type="InterPro" id="IPR001763">
    <property type="entry name" value="Rhodanese-like_dom"/>
</dbReference>
<gene>
    <name evidence="3" type="ORF">NMK_1335</name>
</gene>
<reference evidence="3 4" key="1">
    <citation type="journal article" date="2018" name="Environ. Microbiol.">
        <title>Isolation and genomic characterization of Novimethylophilus kurashikiensis gen. nov. sp. nov., a new lanthanide-dependent methylotrophic species of Methylophilaceae.</title>
        <authorList>
            <person name="Lv H."/>
            <person name="Sahin N."/>
            <person name="Tani A."/>
        </authorList>
    </citation>
    <scope>NUCLEOTIDE SEQUENCE [LARGE SCALE GENOMIC DNA]</scope>
    <source>
        <strain evidence="3 4">La2-4</strain>
    </source>
</reference>
<dbReference type="Proteomes" id="UP000245081">
    <property type="component" value="Unassembled WGS sequence"/>
</dbReference>
<proteinExistence type="predicted"/>
<evidence type="ECO:0000259" key="2">
    <source>
        <dbReference type="PROSITE" id="PS50206"/>
    </source>
</evidence>
<dbReference type="InterPro" id="IPR036873">
    <property type="entry name" value="Rhodanese-like_dom_sf"/>
</dbReference>
<feature type="chain" id="PRO_5015320615" description="Rhodanese domain-containing protein" evidence="1">
    <location>
        <begin position="22"/>
        <end position="156"/>
    </location>
</feature>
<dbReference type="Gene3D" id="3.40.250.10">
    <property type="entry name" value="Rhodanese-like domain"/>
    <property type="match status" value="1"/>
</dbReference>
<dbReference type="AlphaFoldDB" id="A0A2R5FAX5"/>
<sequence>MHTFVKVSAFVLALAAPLAFAADAPDQKSAQPAAHAYSAKTPKLSRAQVDQLLAKPDQLVIIDLRRPDELTSIGGFGTYLSIQSKELEKNLAFIPKDRSIITVSNHAGRAGAGADLLASKGFKVVGAVGVQDYEAEGGTLVKIAPPAPKVADAGQH</sequence>
<keyword evidence="4" id="KW-1185">Reference proteome</keyword>
<keyword evidence="1" id="KW-0732">Signal</keyword>
<comment type="caution">
    <text evidence="3">The sequence shown here is derived from an EMBL/GenBank/DDBJ whole genome shotgun (WGS) entry which is preliminary data.</text>
</comment>